<dbReference type="InterPro" id="IPR000550">
    <property type="entry name" value="Hppk"/>
</dbReference>
<comment type="function">
    <text evidence="10">Catalyzes the transfer of pyrophosphate from adenosine triphosphate (ATP) to 6-hydroxymethyl-7,8-dihydropterin, an enzymatic step in folate biosynthesis pathway.</text>
</comment>
<evidence type="ECO:0000256" key="4">
    <source>
        <dbReference type="ARBA" id="ARBA00016218"/>
    </source>
</evidence>
<comment type="pathway">
    <text evidence="1">Cofactor biosynthesis; tetrahydrofolate biosynthesis; 2-amino-4-hydroxy-6-hydroxymethyl-7,8-dihydropteridine diphosphate from 7,8-dihydroneopterin triphosphate: step 4/4.</text>
</comment>
<dbReference type="Gene3D" id="3.30.70.560">
    <property type="entry name" value="7,8-Dihydro-6-hydroxymethylpterin-pyrophosphokinase HPPK"/>
    <property type="match status" value="1"/>
</dbReference>
<name>A0A7K3WQR9_9FLAO</name>
<dbReference type="GO" id="GO:0003848">
    <property type="term" value="F:2-amino-4-hydroxy-6-hydroxymethyldihydropteridine diphosphokinase activity"/>
    <property type="evidence" value="ECO:0007669"/>
    <property type="project" value="UniProtKB-EC"/>
</dbReference>
<keyword evidence="8" id="KW-0067">ATP-binding</keyword>
<evidence type="ECO:0000256" key="9">
    <source>
        <dbReference type="ARBA" id="ARBA00022909"/>
    </source>
</evidence>
<keyword evidence="15" id="KW-1185">Reference proteome</keyword>
<evidence type="ECO:0000313" key="15">
    <source>
        <dbReference type="Proteomes" id="UP000486602"/>
    </source>
</evidence>
<gene>
    <name evidence="14" type="primary">folK</name>
    <name evidence="14" type="ORF">G3O08_10960</name>
</gene>
<evidence type="ECO:0000256" key="6">
    <source>
        <dbReference type="ARBA" id="ARBA00022741"/>
    </source>
</evidence>
<evidence type="ECO:0000256" key="2">
    <source>
        <dbReference type="ARBA" id="ARBA00005810"/>
    </source>
</evidence>
<evidence type="ECO:0000256" key="1">
    <source>
        <dbReference type="ARBA" id="ARBA00005051"/>
    </source>
</evidence>
<dbReference type="Proteomes" id="UP000486602">
    <property type="component" value="Unassembled WGS sequence"/>
</dbReference>
<proteinExistence type="inferred from homology"/>
<dbReference type="GO" id="GO:0005524">
    <property type="term" value="F:ATP binding"/>
    <property type="evidence" value="ECO:0007669"/>
    <property type="project" value="UniProtKB-KW"/>
</dbReference>
<comment type="caution">
    <text evidence="14">The sequence shown here is derived from an EMBL/GenBank/DDBJ whole genome shotgun (WGS) entry which is preliminary data.</text>
</comment>
<comment type="similarity">
    <text evidence="2">Belongs to the HPPK family.</text>
</comment>
<evidence type="ECO:0000256" key="12">
    <source>
        <dbReference type="ARBA" id="ARBA00033413"/>
    </source>
</evidence>
<dbReference type="Pfam" id="PF01288">
    <property type="entry name" value="HPPK"/>
    <property type="match status" value="1"/>
</dbReference>
<keyword evidence="9" id="KW-0289">Folate biosynthesis</keyword>
<protein>
    <recommendedName>
        <fullName evidence="4">2-amino-4-hydroxy-6-hydroxymethyldihydropteridine pyrophosphokinase</fullName>
        <ecNumber evidence="3">2.7.6.3</ecNumber>
    </recommendedName>
    <alternativeName>
        <fullName evidence="11">6-hydroxymethyl-7,8-dihydropterin pyrophosphokinase</fullName>
    </alternativeName>
    <alternativeName>
        <fullName evidence="12">7,8-dihydro-6-hydroxymethylpterin-pyrophosphokinase</fullName>
    </alternativeName>
</protein>
<dbReference type="CDD" id="cd00483">
    <property type="entry name" value="HPPK"/>
    <property type="match status" value="1"/>
</dbReference>
<reference evidence="14 15" key="1">
    <citation type="submission" date="2020-02" db="EMBL/GenBank/DDBJ databases">
        <title>Out from the shadows clarifying the taxonomy of the family Cryomorphaceae and related taxa by utilizing the GTDB taxonomic framework.</title>
        <authorList>
            <person name="Bowman J.P."/>
        </authorList>
    </citation>
    <scope>NUCLEOTIDE SEQUENCE [LARGE SCALE GENOMIC DNA]</scope>
    <source>
        <strain evidence="14 15">QSSC 1-22</strain>
    </source>
</reference>
<evidence type="ECO:0000256" key="7">
    <source>
        <dbReference type="ARBA" id="ARBA00022777"/>
    </source>
</evidence>
<dbReference type="AlphaFoldDB" id="A0A7K3WQR9"/>
<dbReference type="PANTHER" id="PTHR43071:SF1">
    <property type="entry name" value="2-AMINO-4-HYDROXY-6-HYDROXYMETHYLDIHYDROPTERIDINE PYROPHOSPHOKINASE"/>
    <property type="match status" value="1"/>
</dbReference>
<evidence type="ECO:0000259" key="13">
    <source>
        <dbReference type="Pfam" id="PF01288"/>
    </source>
</evidence>
<feature type="domain" description="7,8-dihydro-6-hydroxymethylpterin-pyrophosphokinase" evidence="13">
    <location>
        <begin position="8"/>
        <end position="138"/>
    </location>
</feature>
<dbReference type="EC" id="2.7.6.3" evidence="3"/>
<evidence type="ECO:0000256" key="3">
    <source>
        <dbReference type="ARBA" id="ARBA00013253"/>
    </source>
</evidence>
<evidence type="ECO:0000256" key="11">
    <source>
        <dbReference type="ARBA" id="ARBA00029766"/>
    </source>
</evidence>
<dbReference type="RefSeq" id="WP_163285413.1">
    <property type="nucleotide sequence ID" value="NZ_JAAGVY010000018.1"/>
</dbReference>
<dbReference type="SUPFAM" id="SSF55083">
    <property type="entry name" value="6-hydroxymethyl-7,8-dihydropterin pyrophosphokinase, HPPK"/>
    <property type="match status" value="1"/>
</dbReference>
<dbReference type="InterPro" id="IPR035907">
    <property type="entry name" value="Hppk_sf"/>
</dbReference>
<evidence type="ECO:0000256" key="8">
    <source>
        <dbReference type="ARBA" id="ARBA00022840"/>
    </source>
</evidence>
<dbReference type="GO" id="GO:0046654">
    <property type="term" value="P:tetrahydrofolate biosynthetic process"/>
    <property type="evidence" value="ECO:0007669"/>
    <property type="project" value="UniProtKB-UniPathway"/>
</dbReference>
<dbReference type="NCBIfam" id="TIGR01498">
    <property type="entry name" value="folK"/>
    <property type="match status" value="1"/>
</dbReference>
<dbReference type="PANTHER" id="PTHR43071">
    <property type="entry name" value="2-AMINO-4-HYDROXY-6-HYDROXYMETHYLDIHYDROPTERIDINE PYROPHOSPHOKINASE"/>
    <property type="match status" value="1"/>
</dbReference>
<keyword evidence="5 14" id="KW-0808">Transferase</keyword>
<dbReference type="GO" id="GO:0046656">
    <property type="term" value="P:folic acid biosynthetic process"/>
    <property type="evidence" value="ECO:0007669"/>
    <property type="project" value="UniProtKB-KW"/>
</dbReference>
<evidence type="ECO:0000256" key="10">
    <source>
        <dbReference type="ARBA" id="ARBA00029409"/>
    </source>
</evidence>
<keyword evidence="7 14" id="KW-0418">Kinase</keyword>
<keyword evidence="6" id="KW-0547">Nucleotide-binding</keyword>
<dbReference type="EMBL" id="JAAGVY010000018">
    <property type="protein sequence ID" value="NEN24019.1"/>
    <property type="molecule type" value="Genomic_DNA"/>
</dbReference>
<dbReference type="GO" id="GO:0016301">
    <property type="term" value="F:kinase activity"/>
    <property type="evidence" value="ECO:0007669"/>
    <property type="project" value="UniProtKB-KW"/>
</dbReference>
<evidence type="ECO:0000313" key="14">
    <source>
        <dbReference type="EMBL" id="NEN24019.1"/>
    </source>
</evidence>
<evidence type="ECO:0000256" key="5">
    <source>
        <dbReference type="ARBA" id="ARBA00022679"/>
    </source>
</evidence>
<dbReference type="UniPathway" id="UPA00077">
    <property type="reaction ID" value="UER00155"/>
</dbReference>
<sequence length="170" mass="19860">MAKAHDVYLSLGSNIGNRAEFLRFAIQELERSLSLVSVSPVYETEPWGYNDSKPYLNMAAWFRTDFSAQDLRKLTFEIEKAAGREERIKQSMNDYQARTLDIDILFYDQIRILENDLEIPHPRLHLRNFVLEPLAEINENLVHPVFDKTIKELLKTSPDSSEIKRFAEEL</sequence>
<organism evidence="14 15">
    <name type="scientific">Cryomorpha ignava</name>
    <dbReference type="NCBI Taxonomy" id="101383"/>
    <lineage>
        <taxon>Bacteria</taxon>
        <taxon>Pseudomonadati</taxon>
        <taxon>Bacteroidota</taxon>
        <taxon>Flavobacteriia</taxon>
        <taxon>Flavobacteriales</taxon>
        <taxon>Cryomorphaceae</taxon>
        <taxon>Cryomorpha</taxon>
    </lineage>
</organism>
<accession>A0A7K3WQR9</accession>